<evidence type="ECO:0000256" key="4">
    <source>
        <dbReference type="ARBA" id="ARBA00006335"/>
    </source>
</evidence>
<dbReference type="Gene3D" id="3.60.10.10">
    <property type="entry name" value="Endonuclease/exonuclease/phosphatase"/>
    <property type="match status" value="1"/>
</dbReference>
<dbReference type="PANTHER" id="PTHR16320:SF24">
    <property type="entry name" value="PHOSPHODIESTERASE, PUTATIVE-RELATED"/>
    <property type="match status" value="1"/>
</dbReference>
<keyword evidence="11 14" id="KW-1133">Transmembrane helix</keyword>
<name>A0AAV8VGE7_9CUCU</name>
<evidence type="ECO:0000256" key="14">
    <source>
        <dbReference type="SAM" id="Phobius"/>
    </source>
</evidence>
<keyword evidence="10" id="KW-0746">Sphingolipid metabolism</keyword>
<dbReference type="Pfam" id="PF03372">
    <property type="entry name" value="Exo_endo_phos"/>
    <property type="match status" value="1"/>
</dbReference>
<evidence type="ECO:0000256" key="3">
    <source>
        <dbReference type="ARBA" id="ARBA00004991"/>
    </source>
</evidence>
<dbReference type="Proteomes" id="UP001159042">
    <property type="component" value="Unassembled WGS sequence"/>
</dbReference>
<dbReference type="InterPro" id="IPR038772">
    <property type="entry name" value="Sph/SMPD2-like"/>
</dbReference>
<dbReference type="SUPFAM" id="SSF56219">
    <property type="entry name" value="DNase I-like"/>
    <property type="match status" value="1"/>
</dbReference>
<evidence type="ECO:0000256" key="2">
    <source>
        <dbReference type="ARBA" id="ARBA00004760"/>
    </source>
</evidence>
<feature type="transmembrane region" description="Helical" evidence="14">
    <location>
        <begin position="276"/>
        <end position="295"/>
    </location>
</feature>
<keyword evidence="13 14" id="KW-0472">Membrane</keyword>
<sequence>TSYARARSSVADVSLLIWSLSQNTISCLCFSGVTGSGVCIFSRHPIEETFFHQWSLNGYMHKLHHGDWFGGKGVGLCKLKINNFNINVYSAHLHAEYNKESDEYQSHRVLQAYNTAQFIMLTSGGADLVVLAGDLNTEPGDLAYRIMLSVPGLLDAFIEGGDISTDMVATNESLKNSYTPSCLVKECIPGKRIDYIMYHPGSKIHVDLKKYNLPLPDRVPDCCFSYSDHEAIEATLVINRKEIPDRVKDLVQKKVVLEESLSVLDDALRTLETHRLVYWMFSFVLLVILVILVSLDSPYGYAILFYILKALITILMIFTIIMATAWNKIEKHGILAGKLAILVTLRKYNINASS</sequence>
<comment type="similarity">
    <text evidence="4">Belongs to the neutral sphingomyelinase family.</text>
</comment>
<comment type="pathway">
    <text evidence="2">Lipid metabolism; sphingolipid metabolism.</text>
</comment>
<evidence type="ECO:0000256" key="8">
    <source>
        <dbReference type="ARBA" id="ARBA00022801"/>
    </source>
</evidence>
<evidence type="ECO:0000256" key="6">
    <source>
        <dbReference type="ARBA" id="ARBA00022692"/>
    </source>
</evidence>
<evidence type="ECO:0000256" key="12">
    <source>
        <dbReference type="ARBA" id="ARBA00023098"/>
    </source>
</evidence>
<dbReference type="GO" id="GO:0016020">
    <property type="term" value="C:membrane"/>
    <property type="evidence" value="ECO:0007669"/>
    <property type="project" value="UniProtKB-SubCell"/>
</dbReference>
<protein>
    <recommendedName>
        <fullName evidence="5">sphingomyelin phosphodiesterase</fullName>
        <ecNumber evidence="5">3.1.4.12</ecNumber>
    </recommendedName>
</protein>
<dbReference type="EMBL" id="JANEYG010000093">
    <property type="protein sequence ID" value="KAJ8913456.1"/>
    <property type="molecule type" value="Genomic_DNA"/>
</dbReference>
<feature type="transmembrane region" description="Helical" evidence="14">
    <location>
        <begin position="301"/>
        <end position="326"/>
    </location>
</feature>
<keyword evidence="12" id="KW-0443">Lipid metabolism</keyword>
<dbReference type="GO" id="GO:0006665">
    <property type="term" value="P:sphingolipid metabolic process"/>
    <property type="evidence" value="ECO:0007669"/>
    <property type="project" value="UniProtKB-KW"/>
</dbReference>
<evidence type="ECO:0000256" key="5">
    <source>
        <dbReference type="ARBA" id="ARBA00012369"/>
    </source>
</evidence>
<organism evidence="16 17">
    <name type="scientific">Exocentrus adspersus</name>
    <dbReference type="NCBI Taxonomy" id="1586481"/>
    <lineage>
        <taxon>Eukaryota</taxon>
        <taxon>Metazoa</taxon>
        <taxon>Ecdysozoa</taxon>
        <taxon>Arthropoda</taxon>
        <taxon>Hexapoda</taxon>
        <taxon>Insecta</taxon>
        <taxon>Pterygota</taxon>
        <taxon>Neoptera</taxon>
        <taxon>Endopterygota</taxon>
        <taxon>Coleoptera</taxon>
        <taxon>Polyphaga</taxon>
        <taxon>Cucujiformia</taxon>
        <taxon>Chrysomeloidea</taxon>
        <taxon>Cerambycidae</taxon>
        <taxon>Lamiinae</taxon>
        <taxon>Acanthocinini</taxon>
        <taxon>Exocentrus</taxon>
    </lineage>
</organism>
<gene>
    <name evidence="16" type="ORF">NQ315_013835</name>
</gene>
<evidence type="ECO:0000313" key="16">
    <source>
        <dbReference type="EMBL" id="KAJ8913456.1"/>
    </source>
</evidence>
<comment type="caution">
    <text evidence="16">The sequence shown here is derived from an EMBL/GenBank/DDBJ whole genome shotgun (WGS) entry which is preliminary data.</text>
</comment>
<dbReference type="EC" id="3.1.4.12" evidence="5"/>
<dbReference type="InterPro" id="IPR005135">
    <property type="entry name" value="Endo/exonuclease/phosphatase"/>
</dbReference>
<dbReference type="PANTHER" id="PTHR16320">
    <property type="entry name" value="SPHINGOMYELINASE FAMILY MEMBER"/>
    <property type="match status" value="1"/>
</dbReference>
<comment type="subcellular location">
    <subcellularLocation>
        <location evidence="1">Membrane</location>
        <topology evidence="1">Multi-pass membrane protein</topology>
    </subcellularLocation>
</comment>
<evidence type="ECO:0000256" key="13">
    <source>
        <dbReference type="ARBA" id="ARBA00023136"/>
    </source>
</evidence>
<evidence type="ECO:0000313" key="17">
    <source>
        <dbReference type="Proteomes" id="UP001159042"/>
    </source>
</evidence>
<keyword evidence="8" id="KW-0378">Hydrolase</keyword>
<keyword evidence="17" id="KW-1185">Reference proteome</keyword>
<comment type="pathway">
    <text evidence="3">Sphingolipid metabolism.</text>
</comment>
<reference evidence="16 17" key="1">
    <citation type="journal article" date="2023" name="Insect Mol. Biol.">
        <title>Genome sequencing provides insights into the evolution of gene families encoding plant cell wall-degrading enzymes in longhorned beetles.</title>
        <authorList>
            <person name="Shin N.R."/>
            <person name="Okamura Y."/>
            <person name="Kirsch R."/>
            <person name="Pauchet Y."/>
        </authorList>
    </citation>
    <scope>NUCLEOTIDE SEQUENCE [LARGE SCALE GENOMIC DNA]</scope>
    <source>
        <strain evidence="16">EAD_L_NR</strain>
    </source>
</reference>
<evidence type="ECO:0000259" key="15">
    <source>
        <dbReference type="Pfam" id="PF03372"/>
    </source>
</evidence>
<dbReference type="AlphaFoldDB" id="A0AAV8VGE7"/>
<dbReference type="InterPro" id="IPR036691">
    <property type="entry name" value="Endo/exonu/phosph_ase_sf"/>
</dbReference>
<feature type="non-terminal residue" evidence="16">
    <location>
        <position position="1"/>
    </location>
</feature>
<proteinExistence type="inferred from homology"/>
<feature type="domain" description="Endonuclease/exonuclease/phosphatase" evidence="15">
    <location>
        <begin position="29"/>
        <end position="229"/>
    </location>
</feature>
<evidence type="ECO:0000256" key="1">
    <source>
        <dbReference type="ARBA" id="ARBA00004141"/>
    </source>
</evidence>
<evidence type="ECO:0000256" key="7">
    <source>
        <dbReference type="ARBA" id="ARBA00022723"/>
    </source>
</evidence>
<evidence type="ECO:0000256" key="9">
    <source>
        <dbReference type="ARBA" id="ARBA00022842"/>
    </source>
</evidence>
<keyword evidence="7" id="KW-0479">Metal-binding</keyword>
<evidence type="ECO:0000256" key="11">
    <source>
        <dbReference type="ARBA" id="ARBA00022989"/>
    </source>
</evidence>
<keyword evidence="6 14" id="KW-0812">Transmembrane</keyword>
<keyword evidence="9" id="KW-0460">Magnesium</keyword>
<accession>A0AAV8VGE7</accession>
<evidence type="ECO:0000256" key="10">
    <source>
        <dbReference type="ARBA" id="ARBA00022919"/>
    </source>
</evidence>
<dbReference type="GO" id="GO:0046872">
    <property type="term" value="F:metal ion binding"/>
    <property type="evidence" value="ECO:0007669"/>
    <property type="project" value="UniProtKB-KW"/>
</dbReference>
<dbReference type="GO" id="GO:0004767">
    <property type="term" value="F:sphingomyelin phosphodiesterase activity"/>
    <property type="evidence" value="ECO:0007669"/>
    <property type="project" value="UniProtKB-EC"/>
</dbReference>